<dbReference type="Proteomes" id="UP000184612">
    <property type="component" value="Unassembled WGS sequence"/>
</dbReference>
<organism evidence="1 2">
    <name type="scientific">Anaerocolumna xylanovorans DSM 12503</name>
    <dbReference type="NCBI Taxonomy" id="1121345"/>
    <lineage>
        <taxon>Bacteria</taxon>
        <taxon>Bacillati</taxon>
        <taxon>Bacillota</taxon>
        <taxon>Clostridia</taxon>
        <taxon>Lachnospirales</taxon>
        <taxon>Lachnospiraceae</taxon>
        <taxon>Anaerocolumna</taxon>
    </lineage>
</organism>
<reference evidence="1 2" key="1">
    <citation type="submission" date="2016-12" db="EMBL/GenBank/DDBJ databases">
        <authorList>
            <person name="Song W.-J."/>
            <person name="Kurnit D.M."/>
        </authorList>
    </citation>
    <scope>NUCLEOTIDE SEQUENCE [LARGE SCALE GENOMIC DNA]</scope>
    <source>
        <strain evidence="1 2">DSM 12503</strain>
    </source>
</reference>
<gene>
    <name evidence="1" type="ORF">SAMN02745217_03733</name>
</gene>
<keyword evidence="2" id="KW-1185">Reference proteome</keyword>
<dbReference type="STRING" id="1121345.SAMN02745217_03733"/>
<protein>
    <submittedName>
        <fullName evidence="1">Uncharacterized protein</fullName>
    </submittedName>
</protein>
<name>A0A1M7YJ38_9FIRM</name>
<accession>A0A1M7YJ38</accession>
<dbReference type="EMBL" id="FRFD01000011">
    <property type="protein sequence ID" value="SHO52601.1"/>
    <property type="molecule type" value="Genomic_DNA"/>
</dbReference>
<evidence type="ECO:0000313" key="1">
    <source>
        <dbReference type="EMBL" id="SHO52601.1"/>
    </source>
</evidence>
<sequence>MTQYNFYSGMILTIEDVLLDSRDTLGCNKLFTIEDNDNNIITFLVTPSTYFIDDTTANEGDYITGFYDANAPVPLIYPPRFRALIMAVNMGDVNVKVDYFNRNLISTDGMLRLNIAPTTALVLQNGQAFYQNPANHTLIVLYGPTTRSIPAITTPYRIIVLCEQM</sequence>
<evidence type="ECO:0000313" key="2">
    <source>
        <dbReference type="Proteomes" id="UP000184612"/>
    </source>
</evidence>
<proteinExistence type="predicted"/>
<dbReference type="OrthoDB" id="1684927at2"/>
<dbReference type="RefSeq" id="WP_073590371.1">
    <property type="nucleotide sequence ID" value="NZ_FRFD01000011.1"/>
</dbReference>
<dbReference type="AlphaFoldDB" id="A0A1M7YJ38"/>